<dbReference type="GO" id="GO:0016301">
    <property type="term" value="F:kinase activity"/>
    <property type="evidence" value="ECO:0007669"/>
    <property type="project" value="UniProtKB-KW"/>
</dbReference>
<name>F4KQJ8_HALH1</name>
<dbReference type="EMBL" id="CP002691">
    <property type="protein sequence ID" value="AEE49987.1"/>
    <property type="molecule type" value="Genomic_DNA"/>
</dbReference>
<dbReference type="KEGG" id="hhy:Halhy_2102"/>
<protein>
    <submittedName>
        <fullName evidence="1">Histidine kinase</fullName>
    </submittedName>
</protein>
<evidence type="ECO:0000313" key="2">
    <source>
        <dbReference type="Proteomes" id="UP000008461"/>
    </source>
</evidence>
<reference evidence="1 2" key="1">
    <citation type="journal article" date="2011" name="Stand. Genomic Sci.">
        <title>Complete genome sequence of Haliscomenobacter hydrossis type strain (O).</title>
        <authorList>
            <consortium name="US DOE Joint Genome Institute (JGI-PGF)"/>
            <person name="Daligault H."/>
            <person name="Lapidus A."/>
            <person name="Zeytun A."/>
            <person name="Nolan M."/>
            <person name="Lucas S."/>
            <person name="Del Rio T.G."/>
            <person name="Tice H."/>
            <person name="Cheng J.F."/>
            <person name="Tapia R."/>
            <person name="Han C."/>
            <person name="Goodwin L."/>
            <person name="Pitluck S."/>
            <person name="Liolios K."/>
            <person name="Pagani I."/>
            <person name="Ivanova N."/>
            <person name="Huntemann M."/>
            <person name="Mavromatis K."/>
            <person name="Mikhailova N."/>
            <person name="Pati A."/>
            <person name="Chen A."/>
            <person name="Palaniappan K."/>
            <person name="Land M."/>
            <person name="Hauser L."/>
            <person name="Brambilla E.M."/>
            <person name="Rohde M."/>
            <person name="Verbarg S."/>
            <person name="Goker M."/>
            <person name="Bristow J."/>
            <person name="Eisen J.A."/>
            <person name="Markowitz V."/>
            <person name="Hugenholtz P."/>
            <person name="Kyrpides N.C."/>
            <person name="Klenk H.P."/>
            <person name="Woyke T."/>
        </authorList>
    </citation>
    <scope>NUCLEOTIDE SEQUENCE [LARGE SCALE GENOMIC DNA]</scope>
    <source>
        <strain evidence="2">ATCC 27775 / DSM 1100 / LMG 10767 / O</strain>
    </source>
</reference>
<dbReference type="HOGENOM" id="CLU_2355800_0_0_10"/>
<dbReference type="AlphaFoldDB" id="F4KQJ8"/>
<dbReference type="eggNOG" id="COG3292">
    <property type="taxonomic scope" value="Bacteria"/>
</dbReference>
<dbReference type="InterPro" id="IPR011110">
    <property type="entry name" value="Reg_prop"/>
</dbReference>
<dbReference type="InterPro" id="IPR015943">
    <property type="entry name" value="WD40/YVTN_repeat-like_dom_sf"/>
</dbReference>
<keyword evidence="2" id="KW-1185">Reference proteome</keyword>
<sequence>MIEVHNYQSKVGFAISIFFWLLLSSSHAQNVQLEVLNSTQGLSQGMIYDILQDRNDFIWFGTRGGLNRYDGYTFKVLKNDPFDPFSISDNTVQALG</sequence>
<dbReference type="Gene3D" id="2.130.10.10">
    <property type="entry name" value="YVTN repeat-like/Quinoprotein amine dehydrogenase"/>
    <property type="match status" value="1"/>
</dbReference>
<evidence type="ECO:0000313" key="1">
    <source>
        <dbReference type="EMBL" id="AEE49987.1"/>
    </source>
</evidence>
<dbReference type="STRING" id="760192.Halhy_2102"/>
<accession>F4KQJ8</accession>
<reference key="2">
    <citation type="submission" date="2011-04" db="EMBL/GenBank/DDBJ databases">
        <title>Complete sequence of chromosome of Haliscomenobacter hydrossis DSM 1100.</title>
        <authorList>
            <consortium name="US DOE Joint Genome Institute (JGI-PGF)"/>
            <person name="Lucas S."/>
            <person name="Han J."/>
            <person name="Lapidus A."/>
            <person name="Bruce D."/>
            <person name="Goodwin L."/>
            <person name="Pitluck S."/>
            <person name="Peters L."/>
            <person name="Kyrpides N."/>
            <person name="Mavromatis K."/>
            <person name="Ivanova N."/>
            <person name="Ovchinnikova G."/>
            <person name="Pagani I."/>
            <person name="Daligault H."/>
            <person name="Detter J.C."/>
            <person name="Han C."/>
            <person name="Land M."/>
            <person name="Hauser L."/>
            <person name="Markowitz V."/>
            <person name="Cheng J.-F."/>
            <person name="Hugenholtz P."/>
            <person name="Woyke T."/>
            <person name="Wu D."/>
            <person name="Verbarg S."/>
            <person name="Frueling A."/>
            <person name="Brambilla E."/>
            <person name="Klenk H.-P."/>
            <person name="Eisen J.A."/>
        </authorList>
    </citation>
    <scope>NUCLEOTIDE SEQUENCE</scope>
    <source>
        <strain>DSM 1100</strain>
    </source>
</reference>
<dbReference type="OrthoDB" id="799853at2"/>
<organism evidence="1 2">
    <name type="scientific">Haliscomenobacter hydrossis (strain ATCC 27775 / DSM 1100 / LMG 10767 / O)</name>
    <dbReference type="NCBI Taxonomy" id="760192"/>
    <lineage>
        <taxon>Bacteria</taxon>
        <taxon>Pseudomonadati</taxon>
        <taxon>Bacteroidota</taxon>
        <taxon>Saprospiria</taxon>
        <taxon>Saprospirales</taxon>
        <taxon>Haliscomenobacteraceae</taxon>
        <taxon>Haliscomenobacter</taxon>
    </lineage>
</organism>
<proteinExistence type="predicted"/>
<dbReference type="RefSeq" id="WP_013764540.1">
    <property type="nucleotide sequence ID" value="NC_015510.1"/>
</dbReference>
<keyword evidence="1" id="KW-0418">Kinase</keyword>
<keyword evidence="1" id="KW-0808">Transferase</keyword>
<dbReference type="Pfam" id="PF07494">
    <property type="entry name" value="Reg_prop"/>
    <property type="match status" value="1"/>
</dbReference>
<gene>
    <name evidence="1" type="ordered locus">Halhy_2102</name>
</gene>
<dbReference type="Proteomes" id="UP000008461">
    <property type="component" value="Chromosome"/>
</dbReference>